<dbReference type="Proteomes" id="UP000010467">
    <property type="component" value="Chromosome"/>
</dbReference>
<feature type="transmembrane region" description="Helical" evidence="6">
    <location>
        <begin position="146"/>
        <end position="172"/>
    </location>
</feature>
<dbReference type="InterPro" id="IPR019108">
    <property type="entry name" value="Caa3_assmbl_CtaG-rel"/>
</dbReference>
<dbReference type="EMBL" id="CP003382">
    <property type="protein sequence ID" value="AFZ67981.1"/>
    <property type="molecule type" value="Genomic_DNA"/>
</dbReference>
<dbReference type="STRING" id="937777.Deipe_2515"/>
<feature type="transmembrane region" description="Helical" evidence="6">
    <location>
        <begin position="87"/>
        <end position="108"/>
    </location>
</feature>
<dbReference type="PATRIC" id="fig|937777.3.peg.2521"/>
<feature type="transmembrane region" description="Helical" evidence="6">
    <location>
        <begin position="120"/>
        <end position="140"/>
    </location>
</feature>
<keyword evidence="3 6" id="KW-0812">Transmembrane</keyword>
<dbReference type="Pfam" id="PF09678">
    <property type="entry name" value="Caa3_CtaG"/>
    <property type="match status" value="1"/>
</dbReference>
<dbReference type="KEGG" id="dpd:Deipe_2515"/>
<feature type="transmembrane region" description="Helical" evidence="6">
    <location>
        <begin position="184"/>
        <end position="207"/>
    </location>
</feature>
<dbReference type="RefSeq" id="WP_015236283.1">
    <property type="nucleotide sequence ID" value="NC_019793.1"/>
</dbReference>
<evidence type="ECO:0000256" key="6">
    <source>
        <dbReference type="SAM" id="Phobius"/>
    </source>
</evidence>
<feature type="transmembrane region" description="Helical" evidence="6">
    <location>
        <begin position="233"/>
        <end position="254"/>
    </location>
</feature>
<evidence type="ECO:0000256" key="5">
    <source>
        <dbReference type="ARBA" id="ARBA00023136"/>
    </source>
</evidence>
<proteinExistence type="predicted"/>
<evidence type="ECO:0000256" key="2">
    <source>
        <dbReference type="ARBA" id="ARBA00022475"/>
    </source>
</evidence>
<keyword evidence="2" id="KW-1003">Cell membrane</keyword>
<evidence type="ECO:0000313" key="7">
    <source>
        <dbReference type="EMBL" id="AFZ67981.1"/>
    </source>
</evidence>
<sequence>MDLNPSPAALLFSWRLDPLVWGVTVALVGVYFWHFVRVRRSAEARAHWPGWRALLFGLGALVALLGLQTNASSYTLNSMALYMGRLMLLAELAPPLLMLGLPSGLLALHRSGPARRLLSFVLDPFVVFALWTTIIVFWNLPIGFNASLVSATASTLLPVLYLLGGTLLWAVALNTVPQLNRLSVLGRGAFGFLSALPMMGVAAVWLYSPAVLYSPYVNVPCLWNLTPLQNQQISGLVMLMAGMPALALALMQVLGGLLKLSEAQGELAASESGSAD</sequence>
<name>L0A2A3_DEIPD</name>
<feature type="transmembrane region" description="Helical" evidence="6">
    <location>
        <begin position="20"/>
        <end position="38"/>
    </location>
</feature>
<dbReference type="GO" id="GO:0005886">
    <property type="term" value="C:plasma membrane"/>
    <property type="evidence" value="ECO:0007669"/>
    <property type="project" value="UniProtKB-SubCell"/>
</dbReference>
<dbReference type="eggNOG" id="COG3336">
    <property type="taxonomic scope" value="Bacteria"/>
</dbReference>
<feature type="transmembrane region" description="Helical" evidence="6">
    <location>
        <begin position="50"/>
        <end position="67"/>
    </location>
</feature>
<evidence type="ECO:0000256" key="4">
    <source>
        <dbReference type="ARBA" id="ARBA00022989"/>
    </source>
</evidence>
<dbReference type="AlphaFoldDB" id="L0A2A3"/>
<comment type="subcellular location">
    <subcellularLocation>
        <location evidence="1">Cell membrane</location>
        <topology evidence="1">Multi-pass membrane protein</topology>
    </subcellularLocation>
</comment>
<evidence type="ECO:0000313" key="8">
    <source>
        <dbReference type="Proteomes" id="UP000010467"/>
    </source>
</evidence>
<dbReference type="HOGENOM" id="CLU_054944_0_1_0"/>
<keyword evidence="4 6" id="KW-1133">Transmembrane helix</keyword>
<organism evidence="7 8">
    <name type="scientific">Deinococcus peraridilitoris (strain DSM 19664 / LMG 22246 / CIP 109416 / KR-200)</name>
    <dbReference type="NCBI Taxonomy" id="937777"/>
    <lineage>
        <taxon>Bacteria</taxon>
        <taxon>Thermotogati</taxon>
        <taxon>Deinococcota</taxon>
        <taxon>Deinococci</taxon>
        <taxon>Deinococcales</taxon>
        <taxon>Deinococcaceae</taxon>
        <taxon>Deinococcus</taxon>
    </lineage>
</organism>
<keyword evidence="8" id="KW-1185">Reference proteome</keyword>
<reference evidence="8" key="1">
    <citation type="submission" date="2012-03" db="EMBL/GenBank/DDBJ databases">
        <title>Complete sequence of chromosome of Deinococcus peraridilitoris DSM 19664.</title>
        <authorList>
            <person name="Lucas S."/>
            <person name="Copeland A."/>
            <person name="Lapidus A."/>
            <person name="Glavina del Rio T."/>
            <person name="Dalin E."/>
            <person name="Tice H."/>
            <person name="Bruce D."/>
            <person name="Goodwin L."/>
            <person name="Pitluck S."/>
            <person name="Peters L."/>
            <person name="Mikhailova N."/>
            <person name="Lu M."/>
            <person name="Kyrpides N."/>
            <person name="Mavromatis K."/>
            <person name="Ivanova N."/>
            <person name="Brettin T."/>
            <person name="Detter J.C."/>
            <person name="Han C."/>
            <person name="Larimer F."/>
            <person name="Land M."/>
            <person name="Hauser L."/>
            <person name="Markowitz V."/>
            <person name="Cheng J.-F."/>
            <person name="Hugenholtz P."/>
            <person name="Woyke T."/>
            <person name="Wu D."/>
            <person name="Pukall R."/>
            <person name="Steenblock K."/>
            <person name="Brambilla E."/>
            <person name="Klenk H.-P."/>
            <person name="Eisen J.A."/>
        </authorList>
    </citation>
    <scope>NUCLEOTIDE SEQUENCE [LARGE SCALE GENOMIC DNA]</scope>
    <source>
        <strain evidence="8">DSM 19664 / LMG 22246 / CIP 109416 / KR-200</strain>
    </source>
</reference>
<dbReference type="OrthoDB" id="74129at2"/>
<protein>
    <submittedName>
        <fullName evidence="7">Putative membrane protein</fullName>
    </submittedName>
</protein>
<keyword evidence="5 6" id="KW-0472">Membrane</keyword>
<gene>
    <name evidence="7" type="ordered locus">Deipe_2515</name>
</gene>
<evidence type="ECO:0000256" key="3">
    <source>
        <dbReference type="ARBA" id="ARBA00022692"/>
    </source>
</evidence>
<evidence type="ECO:0000256" key="1">
    <source>
        <dbReference type="ARBA" id="ARBA00004651"/>
    </source>
</evidence>
<accession>L0A2A3</accession>